<dbReference type="OrthoDB" id="195350at2157"/>
<dbReference type="InterPro" id="IPR010064">
    <property type="entry name" value="HK97-gp10_tail"/>
</dbReference>
<evidence type="ECO:0000313" key="2">
    <source>
        <dbReference type="Proteomes" id="UP000182829"/>
    </source>
</evidence>
<dbReference type="Proteomes" id="UP000182829">
    <property type="component" value="Unassembled WGS sequence"/>
</dbReference>
<gene>
    <name evidence="1" type="ORF">SAMN05443661_102225</name>
</gene>
<sequence>MDFDLEWESGFDPDNVQGTFERMLETADDRLMGAMTESTLNIEKGASQRSRRRSGTMANAWGSKVESRGNTIVAEVGNETHYAVHHEYGTKDITPAPMLRPAIDEEIRNLEREVRMAVIEASEQEGTA</sequence>
<accession>A0A1I3JRQ6</accession>
<protein>
    <submittedName>
        <fullName evidence="1">Bacteriophage HK97-gp10, putative tail-component</fullName>
    </submittedName>
</protein>
<dbReference type="AlphaFoldDB" id="A0A1I3JRQ6"/>
<name>A0A1I3JRQ6_9EURY</name>
<dbReference type="RefSeq" id="WP_005577903.1">
    <property type="nucleotide sequence ID" value="NZ_FORO01000002.1"/>
</dbReference>
<proteinExistence type="predicted"/>
<dbReference type="GeneID" id="14209019"/>
<reference evidence="1 2" key="1">
    <citation type="submission" date="2016-10" db="EMBL/GenBank/DDBJ databases">
        <authorList>
            <person name="de Groot N.N."/>
        </authorList>
    </citation>
    <scope>NUCLEOTIDE SEQUENCE [LARGE SCALE GENOMIC DNA]</scope>
    <source>
        <strain evidence="1 2">SP2</strain>
    </source>
</reference>
<dbReference type="EMBL" id="FORO01000002">
    <property type="protein sequence ID" value="SFI62949.1"/>
    <property type="molecule type" value="Genomic_DNA"/>
</dbReference>
<evidence type="ECO:0000313" key="1">
    <source>
        <dbReference type="EMBL" id="SFI62949.1"/>
    </source>
</evidence>
<dbReference type="Pfam" id="PF04883">
    <property type="entry name" value="HK97-gp10_like"/>
    <property type="match status" value="1"/>
</dbReference>
<organism evidence="1 2">
    <name type="scientific">Natronobacterium gregoryi</name>
    <dbReference type="NCBI Taxonomy" id="44930"/>
    <lineage>
        <taxon>Archaea</taxon>
        <taxon>Methanobacteriati</taxon>
        <taxon>Methanobacteriota</taxon>
        <taxon>Stenosarchaea group</taxon>
        <taxon>Halobacteria</taxon>
        <taxon>Halobacteriales</taxon>
        <taxon>Natrialbaceae</taxon>
        <taxon>Natronobacterium</taxon>
    </lineage>
</organism>